<dbReference type="Proteomes" id="UP000186218">
    <property type="component" value="Unassembled WGS sequence"/>
</dbReference>
<dbReference type="InterPro" id="IPR037523">
    <property type="entry name" value="VOC_core"/>
</dbReference>
<proteinExistence type="predicted"/>
<dbReference type="InterPro" id="IPR041581">
    <property type="entry name" value="Glyoxalase_6"/>
</dbReference>
<name>A0A1N7H5K1_9NOCA</name>
<evidence type="ECO:0000313" key="3">
    <source>
        <dbReference type="Proteomes" id="UP000186218"/>
    </source>
</evidence>
<sequence length="120" mass="13122">MAIGFVNAVVLDCPDTVALGEFYQRVLGGELKTDDPDWVTLDCGLGRAHLAFQPSTDYAPPEFPDPHGSQQYHLDVQVTDFDAAQAQLIEAGARPIEGQAFDGFRVFLDPVGHPFCIVHH</sequence>
<dbReference type="RefSeq" id="WP_076482288.1">
    <property type="nucleotide sequence ID" value="NZ_FTNT01000012.1"/>
</dbReference>
<dbReference type="STRING" id="1344003.SAMN05445060_3551"/>
<organism evidence="2 3">
    <name type="scientific">Williamsia sterculiae</name>
    <dbReference type="NCBI Taxonomy" id="1344003"/>
    <lineage>
        <taxon>Bacteria</taxon>
        <taxon>Bacillati</taxon>
        <taxon>Actinomycetota</taxon>
        <taxon>Actinomycetes</taxon>
        <taxon>Mycobacteriales</taxon>
        <taxon>Nocardiaceae</taxon>
        <taxon>Williamsia</taxon>
    </lineage>
</organism>
<accession>A0A1N7H5K1</accession>
<dbReference type="OrthoDB" id="1645442at2"/>
<dbReference type="AlphaFoldDB" id="A0A1N7H5K1"/>
<dbReference type="SUPFAM" id="SSF54593">
    <property type="entry name" value="Glyoxalase/Bleomycin resistance protein/Dihydroxybiphenyl dioxygenase"/>
    <property type="match status" value="1"/>
</dbReference>
<keyword evidence="3" id="KW-1185">Reference proteome</keyword>
<gene>
    <name evidence="2" type="ORF">SAMN05445060_3551</name>
</gene>
<reference evidence="2 3" key="1">
    <citation type="submission" date="2017-01" db="EMBL/GenBank/DDBJ databases">
        <authorList>
            <person name="Mah S.A."/>
            <person name="Swanson W.J."/>
            <person name="Moy G.W."/>
            <person name="Vacquier V.D."/>
        </authorList>
    </citation>
    <scope>NUCLEOTIDE SEQUENCE [LARGE SCALE GENOMIC DNA]</scope>
    <source>
        <strain evidence="2 3">CPCC 203464</strain>
    </source>
</reference>
<feature type="domain" description="VOC" evidence="1">
    <location>
        <begin position="5"/>
        <end position="120"/>
    </location>
</feature>
<dbReference type="PROSITE" id="PS51819">
    <property type="entry name" value="VOC"/>
    <property type="match status" value="1"/>
</dbReference>
<protein>
    <submittedName>
        <fullName evidence="2">Uncharacterized conserved protein PhnB, glyoxalase superfamily</fullName>
    </submittedName>
</protein>
<dbReference type="PANTHER" id="PTHR35908:SF1">
    <property type="entry name" value="CONSERVED PROTEIN"/>
    <property type="match status" value="1"/>
</dbReference>
<evidence type="ECO:0000259" key="1">
    <source>
        <dbReference type="PROSITE" id="PS51819"/>
    </source>
</evidence>
<evidence type="ECO:0000313" key="2">
    <source>
        <dbReference type="EMBL" id="SIS20157.1"/>
    </source>
</evidence>
<dbReference type="PANTHER" id="PTHR35908">
    <property type="entry name" value="HYPOTHETICAL FUSION PROTEIN"/>
    <property type="match status" value="1"/>
</dbReference>
<dbReference type="Pfam" id="PF18029">
    <property type="entry name" value="Glyoxalase_6"/>
    <property type="match status" value="1"/>
</dbReference>
<dbReference type="Gene3D" id="3.10.180.10">
    <property type="entry name" value="2,3-Dihydroxybiphenyl 1,2-Dioxygenase, domain 1"/>
    <property type="match status" value="1"/>
</dbReference>
<dbReference type="EMBL" id="FTNT01000012">
    <property type="protein sequence ID" value="SIS20157.1"/>
    <property type="molecule type" value="Genomic_DNA"/>
</dbReference>
<dbReference type="InterPro" id="IPR029068">
    <property type="entry name" value="Glyas_Bleomycin-R_OHBP_Dase"/>
</dbReference>